<organism evidence="2 3">
    <name type="scientific">Pseudenterobacter timonensis</name>
    <dbReference type="NCBI Taxonomy" id="1755099"/>
    <lineage>
        <taxon>Bacteria</taxon>
        <taxon>Pseudomonadati</taxon>
        <taxon>Pseudomonadota</taxon>
        <taxon>Gammaproteobacteria</taxon>
        <taxon>Enterobacterales</taxon>
        <taxon>Enterobacteriaceae</taxon>
        <taxon>Pseudenterobacter</taxon>
    </lineage>
</organism>
<dbReference type="RefSeq" id="WP_369496782.1">
    <property type="nucleotide sequence ID" value="NZ_JBFZPZ010000001.1"/>
</dbReference>
<accession>A0ABV4A240</accession>
<feature type="region of interest" description="Disordered" evidence="1">
    <location>
        <begin position="180"/>
        <end position="232"/>
    </location>
</feature>
<reference evidence="2 3" key="1">
    <citation type="submission" date="2024-03" db="EMBL/GenBank/DDBJ databases">
        <title>Role of Flies in the Dissemination of Carbapenem-Resistant Enterobacteriaceae (CRE): An Epidemiological and Genomic Study in China.</title>
        <authorList>
            <person name="Chen K."/>
            <person name="Zhang R."/>
            <person name="Chen S."/>
        </authorList>
    </citation>
    <scope>NUCLEOTIDE SEQUENCE [LARGE SCALE GENOMIC DNA]</scope>
    <source>
        <strain evidence="3">fly-313</strain>
    </source>
</reference>
<proteinExistence type="predicted"/>
<evidence type="ECO:0000256" key="1">
    <source>
        <dbReference type="SAM" id="MobiDB-lite"/>
    </source>
</evidence>
<sequence>MLGHLIENEMRGSLTFIERALGVCRARELYQQSSPAPLSQTRLAQLLRDDGFPVTQSGISKMESAVEWLLPHIPDVLYGGLSRLGVEKILLLRSNAEQFWHQHAADKTGLPFFGDIFALALMSFNGPPAGFSHEHLRDELTGLMSQALNIDYNTIALVTDSRNQKRQQLFGAAVPTLPDVTQQRTCQPPSEEKKPVSPTTSLRRATAPITMPLMSPPGQKSAPPTRFRGLCG</sequence>
<name>A0ABV4A240_9ENTR</name>
<comment type="caution">
    <text evidence="2">The sequence shown here is derived from an EMBL/GenBank/DDBJ whole genome shotgun (WGS) entry which is preliminary data.</text>
</comment>
<dbReference type="NCBIfam" id="TIGR03764">
    <property type="entry name" value="ICE_PFGI_1_parB"/>
    <property type="match status" value="1"/>
</dbReference>
<protein>
    <submittedName>
        <fullName evidence="2">ParB family protein</fullName>
    </submittedName>
</protein>
<dbReference type="InterPro" id="IPR022304">
    <property type="entry name" value="ICE_PFGI_1_ParB"/>
</dbReference>
<dbReference type="Proteomes" id="UP001561463">
    <property type="component" value="Unassembled WGS sequence"/>
</dbReference>
<evidence type="ECO:0000313" key="3">
    <source>
        <dbReference type="Proteomes" id="UP001561463"/>
    </source>
</evidence>
<gene>
    <name evidence="2" type="ORF">AB7Z85_01115</name>
</gene>
<dbReference type="EMBL" id="JBFZPZ010000001">
    <property type="protein sequence ID" value="MEX9251124.1"/>
    <property type="molecule type" value="Genomic_DNA"/>
</dbReference>
<evidence type="ECO:0000313" key="2">
    <source>
        <dbReference type="EMBL" id="MEX9251124.1"/>
    </source>
</evidence>
<keyword evidence="3" id="KW-1185">Reference proteome</keyword>